<dbReference type="AlphaFoldDB" id="A0A8J9UFS2"/>
<dbReference type="EMBL" id="OV170233">
    <property type="protein sequence ID" value="CAH0719242.1"/>
    <property type="molecule type" value="Genomic_DNA"/>
</dbReference>
<keyword evidence="1" id="KW-0732">Signal</keyword>
<feature type="non-terminal residue" evidence="2">
    <location>
        <position position="254"/>
    </location>
</feature>
<sequence length="254" mass="30229">MKRKFIYLVLLNHVCKKCLSNIVISPNDGNNVPDNEYQYSSRDNGEEYLIQSSNRKLFDDTGYESPLRRENKDYWLDIFKGQGVVQTITRIPNEFRSNKRLQKSDFQRDNTDDEDRDEESQVKKWLEQIEGIHLSYYKNNILYYISGYIVNKMLDKTTCEYCRSALLVKRQHKDHNYVIDVCEFSSFTTFVDRGQLKYASKLVYEIVKYAEKLIMTSLENAWENAYGDRLLNIINQHFYSKLNELFNPPHMKSK</sequence>
<reference evidence="2" key="1">
    <citation type="submission" date="2021-12" db="EMBL/GenBank/DDBJ databases">
        <authorList>
            <person name="Martin H S."/>
        </authorList>
    </citation>
    <scope>NUCLEOTIDE SEQUENCE</scope>
</reference>
<dbReference type="OrthoDB" id="7312725at2759"/>
<proteinExistence type="predicted"/>
<feature type="chain" id="PRO_5035452060" evidence="1">
    <location>
        <begin position="21"/>
        <end position="254"/>
    </location>
</feature>
<evidence type="ECO:0000256" key="1">
    <source>
        <dbReference type="SAM" id="SignalP"/>
    </source>
</evidence>
<name>A0A8J9UFS2_9NEOP</name>
<feature type="signal peptide" evidence="1">
    <location>
        <begin position="1"/>
        <end position="20"/>
    </location>
</feature>
<accession>A0A8J9UFS2</accession>
<protein>
    <submittedName>
        <fullName evidence="2">Uncharacterized protein</fullName>
    </submittedName>
</protein>
<gene>
    <name evidence="2" type="ORF">BINO364_LOCUS5611</name>
</gene>
<keyword evidence="3" id="KW-1185">Reference proteome</keyword>
<evidence type="ECO:0000313" key="2">
    <source>
        <dbReference type="EMBL" id="CAH0719242.1"/>
    </source>
</evidence>
<organism evidence="2 3">
    <name type="scientific">Brenthis ino</name>
    <name type="common">lesser marbled fritillary</name>
    <dbReference type="NCBI Taxonomy" id="405034"/>
    <lineage>
        <taxon>Eukaryota</taxon>
        <taxon>Metazoa</taxon>
        <taxon>Ecdysozoa</taxon>
        <taxon>Arthropoda</taxon>
        <taxon>Hexapoda</taxon>
        <taxon>Insecta</taxon>
        <taxon>Pterygota</taxon>
        <taxon>Neoptera</taxon>
        <taxon>Endopterygota</taxon>
        <taxon>Lepidoptera</taxon>
        <taxon>Glossata</taxon>
        <taxon>Ditrysia</taxon>
        <taxon>Papilionoidea</taxon>
        <taxon>Nymphalidae</taxon>
        <taxon>Heliconiinae</taxon>
        <taxon>Argynnini</taxon>
        <taxon>Brenthis</taxon>
    </lineage>
</organism>
<dbReference type="Proteomes" id="UP000838878">
    <property type="component" value="Chromosome 13"/>
</dbReference>
<evidence type="ECO:0000313" key="3">
    <source>
        <dbReference type="Proteomes" id="UP000838878"/>
    </source>
</evidence>